<dbReference type="EMBL" id="BMAT01003598">
    <property type="protein sequence ID" value="GFR58288.1"/>
    <property type="molecule type" value="Genomic_DNA"/>
</dbReference>
<reference evidence="1 2" key="1">
    <citation type="journal article" date="2021" name="Elife">
        <title>Chloroplast acquisition without the gene transfer in kleptoplastic sea slugs, Plakobranchus ocellatus.</title>
        <authorList>
            <person name="Maeda T."/>
            <person name="Takahashi S."/>
            <person name="Yoshida T."/>
            <person name="Shimamura S."/>
            <person name="Takaki Y."/>
            <person name="Nagai Y."/>
            <person name="Toyoda A."/>
            <person name="Suzuki Y."/>
            <person name="Arimoto A."/>
            <person name="Ishii H."/>
            <person name="Satoh N."/>
            <person name="Nishiyama T."/>
            <person name="Hasebe M."/>
            <person name="Maruyama T."/>
            <person name="Minagawa J."/>
            <person name="Obokata J."/>
            <person name="Shigenobu S."/>
        </authorList>
    </citation>
    <scope>NUCLEOTIDE SEQUENCE [LARGE SCALE GENOMIC DNA]</scope>
</reference>
<dbReference type="Proteomes" id="UP000762676">
    <property type="component" value="Unassembled WGS sequence"/>
</dbReference>
<organism evidence="1 2">
    <name type="scientific">Elysia marginata</name>
    <dbReference type="NCBI Taxonomy" id="1093978"/>
    <lineage>
        <taxon>Eukaryota</taxon>
        <taxon>Metazoa</taxon>
        <taxon>Spiralia</taxon>
        <taxon>Lophotrochozoa</taxon>
        <taxon>Mollusca</taxon>
        <taxon>Gastropoda</taxon>
        <taxon>Heterobranchia</taxon>
        <taxon>Euthyneura</taxon>
        <taxon>Panpulmonata</taxon>
        <taxon>Sacoglossa</taxon>
        <taxon>Placobranchoidea</taxon>
        <taxon>Plakobranchidae</taxon>
        <taxon>Elysia</taxon>
    </lineage>
</organism>
<evidence type="ECO:0000313" key="1">
    <source>
        <dbReference type="EMBL" id="GFR58288.1"/>
    </source>
</evidence>
<evidence type="ECO:0000313" key="2">
    <source>
        <dbReference type="Proteomes" id="UP000762676"/>
    </source>
</evidence>
<proteinExistence type="predicted"/>
<sequence length="153" mass="17155">MPHNEGTLALDLWRWSLASSFPVHPQAVCALTIMTHWNLHNQIISSHRLTPSHSDNQLKLAIDLNSVTPRCLDENPIPVLKRWHKNTTLCLYKDRNSPLASFCCLCLTLVTTSRSLPVGAIPEDHTGHNTVPNEMRSQLNSVAHHSVCTPHTM</sequence>
<protein>
    <submittedName>
        <fullName evidence="1">Uncharacterized protein</fullName>
    </submittedName>
</protein>
<comment type="caution">
    <text evidence="1">The sequence shown here is derived from an EMBL/GenBank/DDBJ whole genome shotgun (WGS) entry which is preliminary data.</text>
</comment>
<dbReference type="AlphaFoldDB" id="A0AAV4EBG7"/>
<accession>A0AAV4EBG7</accession>
<name>A0AAV4EBG7_9GAST</name>
<keyword evidence="2" id="KW-1185">Reference proteome</keyword>
<gene>
    <name evidence="1" type="ORF">ElyMa_001764400</name>
</gene>